<name>E1JTT3_SOLFR</name>
<evidence type="ECO:0000313" key="1">
    <source>
        <dbReference type="EMBL" id="EFL52212.1"/>
    </source>
</evidence>
<sequence length="85" mass="9778">MCRMKKESPKRATLADMKADAKELCLARLRSVPREKRDAVADAILALADPEWWERRQKGAEVFLLILESRKAETMKIIQDATHKV</sequence>
<reference evidence="1 2" key="1">
    <citation type="submission" date="2010-08" db="EMBL/GenBank/DDBJ databases">
        <title>The draft genome of Desulfovibrio fructosovorans JJ.</title>
        <authorList>
            <consortium name="US DOE Joint Genome Institute (JGI-PGF)"/>
            <person name="Lucas S."/>
            <person name="Copeland A."/>
            <person name="Lapidus A."/>
            <person name="Cheng J.-F."/>
            <person name="Bruce D."/>
            <person name="Goodwin L."/>
            <person name="Pitluck S."/>
            <person name="Land M.L."/>
            <person name="Hauser L."/>
            <person name="Chang Y.-J."/>
            <person name="Jeffries C."/>
            <person name="Wall J.D."/>
            <person name="Stahl D.A."/>
            <person name="Arkin A.P."/>
            <person name="Dehal P."/>
            <person name="Stolyar S.M."/>
            <person name="Hazen T.C."/>
            <person name="Woyke T.J."/>
        </authorList>
    </citation>
    <scope>NUCLEOTIDE SEQUENCE [LARGE SCALE GENOMIC DNA]</scope>
    <source>
        <strain evidence="1 2">JJ</strain>
    </source>
</reference>
<proteinExistence type="predicted"/>
<protein>
    <submittedName>
        <fullName evidence="1">Uncharacterized protein</fullName>
    </submittedName>
</protein>
<dbReference type="eggNOG" id="ENOG5031IUD">
    <property type="taxonomic scope" value="Bacteria"/>
</dbReference>
<keyword evidence="2" id="KW-1185">Reference proteome</keyword>
<dbReference type="EMBL" id="AECZ01000005">
    <property type="protein sequence ID" value="EFL52212.1"/>
    <property type="molecule type" value="Genomic_DNA"/>
</dbReference>
<gene>
    <name evidence="1" type="ORF">DesfrDRAFT_1032</name>
</gene>
<comment type="caution">
    <text evidence="1">The sequence shown here is derived from an EMBL/GenBank/DDBJ whole genome shotgun (WGS) entry which is preliminary data.</text>
</comment>
<dbReference type="AlphaFoldDB" id="E1JTT3"/>
<organism evidence="1 2">
    <name type="scientific">Solidesulfovibrio fructosivorans JJ]</name>
    <dbReference type="NCBI Taxonomy" id="596151"/>
    <lineage>
        <taxon>Bacteria</taxon>
        <taxon>Pseudomonadati</taxon>
        <taxon>Thermodesulfobacteriota</taxon>
        <taxon>Desulfovibrionia</taxon>
        <taxon>Desulfovibrionales</taxon>
        <taxon>Desulfovibrionaceae</taxon>
        <taxon>Solidesulfovibrio</taxon>
    </lineage>
</organism>
<accession>E1JTT3</accession>
<evidence type="ECO:0000313" key="2">
    <source>
        <dbReference type="Proteomes" id="UP000006250"/>
    </source>
</evidence>
<dbReference type="Proteomes" id="UP000006250">
    <property type="component" value="Unassembled WGS sequence"/>
</dbReference>